<gene>
    <name evidence="1" type="ORF">BN1221_04006</name>
</gene>
<accession>A0A0G4K0L4</accession>
<dbReference type="AlphaFoldDB" id="A0A0G4K0L4"/>
<dbReference type="STRING" id="1109412.BN1221_04006"/>
<organism evidence="1 2">
    <name type="scientific">Brenneria goodwinii</name>
    <dbReference type="NCBI Taxonomy" id="1109412"/>
    <lineage>
        <taxon>Bacteria</taxon>
        <taxon>Pseudomonadati</taxon>
        <taxon>Pseudomonadota</taxon>
        <taxon>Gammaproteobacteria</taxon>
        <taxon>Enterobacterales</taxon>
        <taxon>Pectobacteriaceae</taxon>
        <taxon>Brenneria</taxon>
    </lineage>
</organism>
<reference evidence="2" key="1">
    <citation type="submission" date="2015-01" db="EMBL/GenBank/DDBJ databases">
        <authorList>
            <person name="Paterson Steve"/>
        </authorList>
    </citation>
    <scope>NUCLEOTIDE SEQUENCE [LARGE SCALE GENOMIC DNA]</scope>
    <source>
        <strain evidence="2">OBR1</strain>
    </source>
</reference>
<name>A0A0G4K0L4_9GAMM</name>
<evidence type="ECO:0000313" key="1">
    <source>
        <dbReference type="EMBL" id="CPR19876.1"/>
    </source>
</evidence>
<dbReference type="EMBL" id="CGIG01000001">
    <property type="protein sequence ID" value="CPR19876.1"/>
    <property type="molecule type" value="Genomic_DNA"/>
</dbReference>
<protein>
    <submittedName>
        <fullName evidence="1">Uncharacterized protein</fullName>
    </submittedName>
</protein>
<keyword evidence="2" id="KW-1185">Reference proteome</keyword>
<evidence type="ECO:0000313" key="2">
    <source>
        <dbReference type="Proteomes" id="UP000044377"/>
    </source>
</evidence>
<proteinExistence type="predicted"/>
<sequence length="48" mass="5191">MAIINSGYALLTTPILSVRRTFSVLDDNIASYLIFPATTAVTQVCELS</sequence>
<dbReference type="Proteomes" id="UP000044377">
    <property type="component" value="Unassembled WGS sequence"/>
</dbReference>